<feature type="chain" id="PRO_5016019611" evidence="1">
    <location>
        <begin position="22"/>
        <end position="341"/>
    </location>
</feature>
<dbReference type="RefSeq" id="WP_111320079.1">
    <property type="nucleotide sequence ID" value="NZ_QKZT01000011.1"/>
</dbReference>
<evidence type="ECO:0000256" key="1">
    <source>
        <dbReference type="SAM" id="SignalP"/>
    </source>
</evidence>
<dbReference type="Pfam" id="PF14391">
    <property type="entry name" value="DUF4421"/>
    <property type="match status" value="1"/>
</dbReference>
<dbReference type="OrthoDB" id="669053at2"/>
<dbReference type="EMBL" id="QKZT01000011">
    <property type="protein sequence ID" value="PZX50510.1"/>
    <property type="molecule type" value="Genomic_DNA"/>
</dbReference>
<organism evidence="2 3">
    <name type="scientific">Algoriphagus chordae</name>
    <dbReference type="NCBI Taxonomy" id="237019"/>
    <lineage>
        <taxon>Bacteria</taxon>
        <taxon>Pseudomonadati</taxon>
        <taxon>Bacteroidota</taxon>
        <taxon>Cytophagia</taxon>
        <taxon>Cytophagales</taxon>
        <taxon>Cyclobacteriaceae</taxon>
        <taxon>Algoriphagus</taxon>
    </lineage>
</organism>
<dbReference type="AlphaFoldDB" id="A0A2W7QWL8"/>
<keyword evidence="1" id="KW-0732">Signal</keyword>
<evidence type="ECO:0000313" key="3">
    <source>
        <dbReference type="Proteomes" id="UP000248882"/>
    </source>
</evidence>
<reference evidence="2 3" key="1">
    <citation type="submission" date="2018-06" db="EMBL/GenBank/DDBJ databases">
        <title>Genomic Encyclopedia of Archaeal and Bacterial Type Strains, Phase II (KMG-II): from individual species to whole genera.</title>
        <authorList>
            <person name="Goeker M."/>
        </authorList>
    </citation>
    <scope>NUCLEOTIDE SEQUENCE [LARGE SCALE GENOMIC DNA]</scope>
    <source>
        <strain evidence="2 3">DSM 19830</strain>
    </source>
</reference>
<dbReference type="InterPro" id="IPR025535">
    <property type="entry name" value="DUF4421"/>
</dbReference>
<accession>A0A2W7QWL8</accession>
<protein>
    <submittedName>
        <fullName evidence="2">Uncharacterized protein DUF4421</fullName>
    </submittedName>
</protein>
<name>A0A2W7QWL8_9BACT</name>
<keyword evidence="3" id="KW-1185">Reference proteome</keyword>
<feature type="signal peptide" evidence="1">
    <location>
        <begin position="1"/>
        <end position="21"/>
    </location>
</feature>
<comment type="caution">
    <text evidence="2">The sequence shown here is derived from an EMBL/GenBank/DDBJ whole genome shotgun (WGS) entry which is preliminary data.</text>
</comment>
<sequence>MTRTKVCLVFFTLFFTQYAFGQNPNFQYDSSYVETTHELFVSRLFFSKKYTQITSKSLGGREKYTLVPNTGLKMGLGFNYQRLTVNVSFPVRFLYPDKEDDWPGNLDLQSHIYAPKVTIDFFGQFYNGYKIMAEDRKYSDEDYLRKDVRQISLGLNFNYLFFGDKLSMAAAHNQSSIQKKSAYSPFIGFEAYGGNMRGDSLLLPSNPITDAINFDKASYFMVGPNAGMAGTLVFWKGFFVTGAASVNLSGGYTKWRNVEEFKKWGVSPTYYLRGFLGYNGARFSINTSYVYKNLNLIKGGPYDQAVNTGNYRINLVYKIFPGKKFKNGFNKVNPIRIAIKD</sequence>
<evidence type="ECO:0000313" key="2">
    <source>
        <dbReference type="EMBL" id="PZX50510.1"/>
    </source>
</evidence>
<proteinExistence type="predicted"/>
<gene>
    <name evidence="2" type="ORF">LV85_02609</name>
</gene>
<dbReference type="Proteomes" id="UP000248882">
    <property type="component" value="Unassembled WGS sequence"/>
</dbReference>